<dbReference type="Proteomes" id="UP000829398">
    <property type="component" value="Chromosome 4"/>
</dbReference>
<reference evidence="2" key="1">
    <citation type="journal article" date="2023" name="Hortic. Res.">
        <title>A chromosome-level phased genome enabling allele-level studies in sweet orange: a case study on citrus Huanglongbing tolerance.</title>
        <authorList>
            <person name="Wu B."/>
            <person name="Yu Q."/>
            <person name="Deng Z."/>
            <person name="Duan Y."/>
            <person name="Luo F."/>
            <person name="Gmitter F. Jr."/>
        </authorList>
    </citation>
    <scope>NUCLEOTIDE SEQUENCE [LARGE SCALE GENOMIC DNA]</scope>
    <source>
        <strain evidence="2">cv. Valencia</strain>
    </source>
</reference>
<protein>
    <submittedName>
        <fullName evidence="1">UDP-arabinopyranose mutase</fullName>
    </submittedName>
</protein>
<accession>A0ACB8L9N2</accession>
<comment type="caution">
    <text evidence="1">The sequence shown here is derived from an EMBL/GenBank/DDBJ whole genome shotgun (WGS) entry which is preliminary data.</text>
</comment>
<gene>
    <name evidence="1" type="ORF">KPL71_012224</name>
</gene>
<organism evidence="1 2">
    <name type="scientific">Citrus sinensis</name>
    <name type="common">Sweet orange</name>
    <name type="synonym">Citrus aurantium var. sinensis</name>
    <dbReference type="NCBI Taxonomy" id="2711"/>
    <lineage>
        <taxon>Eukaryota</taxon>
        <taxon>Viridiplantae</taxon>
        <taxon>Streptophyta</taxon>
        <taxon>Embryophyta</taxon>
        <taxon>Tracheophyta</taxon>
        <taxon>Spermatophyta</taxon>
        <taxon>Magnoliopsida</taxon>
        <taxon>eudicotyledons</taxon>
        <taxon>Gunneridae</taxon>
        <taxon>Pentapetalae</taxon>
        <taxon>rosids</taxon>
        <taxon>malvids</taxon>
        <taxon>Sapindales</taxon>
        <taxon>Rutaceae</taxon>
        <taxon>Aurantioideae</taxon>
        <taxon>Citrus</taxon>
    </lineage>
</organism>
<sequence length="304" mass="34834">MAQSPPLKDDLDIVIPTIRSLDFLEMWRPFFEPYHLIIIQDGDPTEVIRVPDGFDYEFYNRNDINRILGPRASCMPAAFPIWTLLVAKDPSGKEINALAQHLQNLLTGYPFSLREGVPTAVSHGRWLNIPDYDAPTQLVKPRERNSRYVDAVMTIPKGSLFPMCAMNLAFNRELIGPAIYFALTGNGQPIGRYDDMWAGWRVKVVCDHLNLGVKTGLPYVWHNKASNPFVNLKKEYNGLFWQEEIIPFFQSLVLPKECTTAQKCHIELSKQVKEKLGHLHPYFQTLGDAMETWIELWNEFNSPA</sequence>
<evidence type="ECO:0000313" key="1">
    <source>
        <dbReference type="EMBL" id="KAH9770010.1"/>
    </source>
</evidence>
<proteinExistence type="predicted"/>
<evidence type="ECO:0000313" key="2">
    <source>
        <dbReference type="Proteomes" id="UP000829398"/>
    </source>
</evidence>
<dbReference type="EMBL" id="CM039173">
    <property type="protein sequence ID" value="KAH9770010.1"/>
    <property type="molecule type" value="Genomic_DNA"/>
</dbReference>
<name>A0ACB8L9N2_CITSI</name>
<keyword evidence="2" id="KW-1185">Reference proteome</keyword>